<name>A0A2S6GRQ8_9PSEU</name>
<reference evidence="2 3" key="1">
    <citation type="submission" date="2018-02" db="EMBL/GenBank/DDBJ databases">
        <title>Genomic Encyclopedia of Archaeal and Bacterial Type Strains, Phase II (KMG-II): from individual species to whole genera.</title>
        <authorList>
            <person name="Goeker M."/>
        </authorList>
    </citation>
    <scope>NUCLEOTIDE SEQUENCE [LARGE SCALE GENOMIC DNA]</scope>
    <source>
        <strain evidence="2 3">YU 961-1</strain>
    </source>
</reference>
<feature type="compositionally biased region" description="Basic and acidic residues" evidence="1">
    <location>
        <begin position="15"/>
        <end position="31"/>
    </location>
</feature>
<feature type="region of interest" description="Disordered" evidence="1">
    <location>
        <begin position="1"/>
        <end position="46"/>
    </location>
</feature>
<gene>
    <name evidence="2" type="ORF">CLV40_106153</name>
</gene>
<dbReference type="EMBL" id="PTIX01000006">
    <property type="protein sequence ID" value="PPK67922.1"/>
    <property type="molecule type" value="Genomic_DNA"/>
</dbReference>
<accession>A0A2S6GRQ8</accession>
<keyword evidence="3" id="KW-1185">Reference proteome</keyword>
<sequence length="237" mass="25627">MTPPHDFPPPTFPPPDDRARRPDFPPRRDLPRPAGGAHRPRHHSTATEVCRRLAGRLSDDVLSVVQSQVFAGELEIARSSLLLNLQYEGVAITAEEADLIRVLLDDPLDAELAEVPVLAAPPAPAYRFSATAPADAPDPAGADQAIAVEAARLGGRRVRRAWREPITPNPAAVNPATWVYLVQVLPGADELRAHSAISAQLWVRRQEKWPVEVLVEGAPLPPYQAAAATAAHQVWAA</sequence>
<dbReference type="AlphaFoldDB" id="A0A2S6GRQ8"/>
<comment type="caution">
    <text evidence="2">The sequence shown here is derived from an EMBL/GenBank/DDBJ whole genome shotgun (WGS) entry which is preliminary data.</text>
</comment>
<evidence type="ECO:0000256" key="1">
    <source>
        <dbReference type="SAM" id="MobiDB-lite"/>
    </source>
</evidence>
<feature type="compositionally biased region" description="Pro residues" evidence="1">
    <location>
        <begin position="1"/>
        <end position="14"/>
    </location>
</feature>
<dbReference type="Proteomes" id="UP000239203">
    <property type="component" value="Unassembled WGS sequence"/>
</dbReference>
<organism evidence="2 3">
    <name type="scientific">Actinokineospora auranticolor</name>
    <dbReference type="NCBI Taxonomy" id="155976"/>
    <lineage>
        <taxon>Bacteria</taxon>
        <taxon>Bacillati</taxon>
        <taxon>Actinomycetota</taxon>
        <taxon>Actinomycetes</taxon>
        <taxon>Pseudonocardiales</taxon>
        <taxon>Pseudonocardiaceae</taxon>
        <taxon>Actinokineospora</taxon>
    </lineage>
</organism>
<dbReference type="RefSeq" id="WP_245931268.1">
    <property type="nucleotide sequence ID" value="NZ_CP154825.1"/>
</dbReference>
<evidence type="ECO:0000313" key="3">
    <source>
        <dbReference type="Proteomes" id="UP000239203"/>
    </source>
</evidence>
<proteinExistence type="predicted"/>
<protein>
    <submittedName>
        <fullName evidence="2">Uncharacterized protein</fullName>
    </submittedName>
</protein>
<evidence type="ECO:0000313" key="2">
    <source>
        <dbReference type="EMBL" id="PPK67922.1"/>
    </source>
</evidence>